<evidence type="ECO:0000256" key="3">
    <source>
        <dbReference type="ARBA" id="ARBA00022898"/>
    </source>
</evidence>
<feature type="transmembrane region" description="Helical" evidence="4">
    <location>
        <begin position="104"/>
        <end position="129"/>
    </location>
</feature>
<dbReference type="Pfam" id="PF00291">
    <property type="entry name" value="PALP"/>
    <property type="match status" value="1"/>
</dbReference>
<keyword evidence="3" id="KW-0663">Pyridoxal phosphate</keyword>
<dbReference type="PANTHER" id="PTHR43780:SF2">
    <property type="entry name" value="1-AMINOCYCLOPROPANE-1-CARBOXYLATE DEAMINASE-RELATED"/>
    <property type="match status" value="1"/>
</dbReference>
<evidence type="ECO:0000313" key="7">
    <source>
        <dbReference type="Proteomes" id="UP000184330"/>
    </source>
</evidence>
<proteinExistence type="inferred from homology"/>
<keyword evidence="7" id="KW-1185">Reference proteome</keyword>
<dbReference type="OrthoDB" id="10266364at2759"/>
<dbReference type="SUPFAM" id="SSF53686">
    <property type="entry name" value="Tryptophan synthase beta subunit-like PLP-dependent enzymes"/>
    <property type="match status" value="1"/>
</dbReference>
<dbReference type="AlphaFoldDB" id="A0A1L7WQX3"/>
<dbReference type="GO" id="GO:0019148">
    <property type="term" value="F:D-cysteine desulfhydrase activity"/>
    <property type="evidence" value="ECO:0007669"/>
    <property type="project" value="TreeGrafter"/>
</dbReference>
<sequence>MILCTEVAFKSAGTLGRRSDPYREYSACEPRDQRLTGYFSGSSAIFPSLLKQTSVHESHSFKDPPSSGQPSHLLHAGASDHPLGGLGFARWAFEVVKQEKELGVFFDTIIVCAVTGSTFAGMIAGFKYIELKMNSAKRRVIGIDTSAKVQETREQVLRIAKFTSVKIGLEDRDITEGDMELDERYHDGYYGILGERTKEAMRFGAETEGFITDSVYEGKSLAGLMDLARSGEIREGSQVLYAHLEGQLALNAYSGLFE</sequence>
<dbReference type="STRING" id="576137.A0A1L7WQX3"/>
<name>A0A1L7WQX3_9HELO</name>
<organism evidence="6 7">
    <name type="scientific">Phialocephala subalpina</name>
    <dbReference type="NCBI Taxonomy" id="576137"/>
    <lineage>
        <taxon>Eukaryota</taxon>
        <taxon>Fungi</taxon>
        <taxon>Dikarya</taxon>
        <taxon>Ascomycota</taxon>
        <taxon>Pezizomycotina</taxon>
        <taxon>Leotiomycetes</taxon>
        <taxon>Helotiales</taxon>
        <taxon>Mollisiaceae</taxon>
        <taxon>Phialocephala</taxon>
        <taxon>Phialocephala fortinii species complex</taxon>
    </lineage>
</organism>
<evidence type="ECO:0000313" key="6">
    <source>
        <dbReference type="EMBL" id="CZR55166.1"/>
    </source>
</evidence>
<dbReference type="Proteomes" id="UP000184330">
    <property type="component" value="Unassembled WGS sequence"/>
</dbReference>
<dbReference type="PANTHER" id="PTHR43780">
    <property type="entry name" value="1-AMINOCYCLOPROPANE-1-CARBOXYLATE DEAMINASE-RELATED"/>
    <property type="match status" value="1"/>
</dbReference>
<comment type="similarity">
    <text evidence="2">Belongs to the ACC deaminase/D-cysteine desulfhydrase family.</text>
</comment>
<evidence type="ECO:0000256" key="2">
    <source>
        <dbReference type="ARBA" id="ARBA00008639"/>
    </source>
</evidence>
<reference evidence="6 7" key="1">
    <citation type="submission" date="2016-03" db="EMBL/GenBank/DDBJ databases">
        <authorList>
            <person name="Ploux O."/>
        </authorList>
    </citation>
    <scope>NUCLEOTIDE SEQUENCE [LARGE SCALE GENOMIC DNA]</scope>
    <source>
        <strain evidence="6 7">UAMH 11012</strain>
    </source>
</reference>
<dbReference type="InterPro" id="IPR027278">
    <property type="entry name" value="ACCD_DCysDesulf"/>
</dbReference>
<keyword evidence="4" id="KW-0812">Transmembrane</keyword>
<keyword evidence="4" id="KW-0472">Membrane</keyword>
<dbReference type="EMBL" id="FJOG01000006">
    <property type="protein sequence ID" value="CZR55166.1"/>
    <property type="molecule type" value="Genomic_DNA"/>
</dbReference>
<dbReference type="Gene3D" id="3.40.50.1100">
    <property type="match status" value="1"/>
</dbReference>
<comment type="cofactor">
    <cofactor evidence="1">
        <name>pyridoxal 5'-phosphate</name>
        <dbReference type="ChEBI" id="CHEBI:597326"/>
    </cofactor>
</comment>
<gene>
    <name evidence="6" type="ORF">PAC_05052</name>
</gene>
<dbReference type="InterPro" id="IPR036052">
    <property type="entry name" value="TrpB-like_PALP_sf"/>
</dbReference>
<evidence type="ECO:0000256" key="4">
    <source>
        <dbReference type="SAM" id="Phobius"/>
    </source>
</evidence>
<accession>A0A1L7WQX3</accession>
<keyword evidence="4" id="KW-1133">Transmembrane helix</keyword>
<protein>
    <submittedName>
        <fullName evidence="6">Related to ACC deaminase</fullName>
    </submittedName>
</protein>
<evidence type="ECO:0000256" key="1">
    <source>
        <dbReference type="ARBA" id="ARBA00001933"/>
    </source>
</evidence>
<evidence type="ECO:0000259" key="5">
    <source>
        <dbReference type="Pfam" id="PF00291"/>
    </source>
</evidence>
<feature type="domain" description="Tryptophan synthase beta chain-like PALP" evidence="5">
    <location>
        <begin position="74"/>
        <end position="242"/>
    </location>
</feature>
<dbReference type="InterPro" id="IPR001926">
    <property type="entry name" value="TrpB-like_PALP"/>
</dbReference>